<feature type="region of interest" description="Disordered" evidence="4">
    <location>
        <begin position="1"/>
        <end position="41"/>
    </location>
</feature>
<feature type="region of interest" description="Disordered" evidence="4">
    <location>
        <begin position="162"/>
        <end position="237"/>
    </location>
</feature>
<keyword evidence="3" id="KW-0507">mRNA processing</keyword>
<feature type="compositionally biased region" description="Polar residues" evidence="4">
    <location>
        <begin position="851"/>
        <end position="864"/>
    </location>
</feature>
<organism evidence="6">
    <name type="scientific">Phaffia rhodozyma</name>
    <name type="common">Yeast</name>
    <name type="synonym">Xanthophyllomyces dendrorhous</name>
    <dbReference type="NCBI Taxonomy" id="264483"/>
    <lineage>
        <taxon>Eukaryota</taxon>
        <taxon>Fungi</taxon>
        <taxon>Dikarya</taxon>
        <taxon>Basidiomycota</taxon>
        <taxon>Agaricomycotina</taxon>
        <taxon>Tremellomycetes</taxon>
        <taxon>Cystofilobasidiales</taxon>
        <taxon>Mrakiaceae</taxon>
        <taxon>Phaffia</taxon>
    </lineage>
</organism>
<feature type="region of interest" description="Disordered" evidence="4">
    <location>
        <begin position="945"/>
        <end position="1002"/>
    </location>
</feature>
<dbReference type="Pfam" id="PF05843">
    <property type="entry name" value="Suf"/>
    <property type="match status" value="1"/>
</dbReference>
<feature type="region of interest" description="Disordered" evidence="4">
    <location>
        <begin position="1112"/>
        <end position="1143"/>
    </location>
</feature>
<dbReference type="Gene3D" id="1.25.40.1040">
    <property type="match status" value="2"/>
</dbReference>
<feature type="compositionally biased region" description="Polar residues" evidence="4">
    <location>
        <begin position="203"/>
        <end position="222"/>
    </location>
</feature>
<feature type="region of interest" description="Disordered" evidence="4">
    <location>
        <begin position="54"/>
        <end position="82"/>
    </location>
</feature>
<evidence type="ECO:0000256" key="3">
    <source>
        <dbReference type="RuleBase" id="RU369035"/>
    </source>
</evidence>
<keyword evidence="1" id="KW-0677">Repeat</keyword>
<keyword evidence="2 3" id="KW-0539">Nucleus</keyword>
<feature type="compositionally biased region" description="Polar residues" evidence="4">
    <location>
        <begin position="63"/>
        <end position="79"/>
    </location>
</feature>
<feature type="compositionally biased region" description="Polar residues" evidence="4">
    <location>
        <begin position="1"/>
        <end position="35"/>
    </location>
</feature>
<accession>A0A0F7SWP6</accession>
<feature type="region of interest" description="Disordered" evidence="4">
    <location>
        <begin position="614"/>
        <end position="636"/>
    </location>
</feature>
<dbReference type="GO" id="GO:0003729">
    <property type="term" value="F:mRNA binding"/>
    <property type="evidence" value="ECO:0007669"/>
    <property type="project" value="TreeGrafter"/>
</dbReference>
<dbReference type="SMART" id="SM00386">
    <property type="entry name" value="HAT"/>
    <property type="match status" value="7"/>
</dbReference>
<feature type="region of interest" description="Disordered" evidence="4">
    <location>
        <begin position="1018"/>
        <end position="1070"/>
    </location>
</feature>
<protein>
    <recommendedName>
        <fullName evidence="3">mRNA 3'-end-processing protein RNA14</fullName>
    </recommendedName>
</protein>
<feature type="domain" description="Suppressor of forked" evidence="5">
    <location>
        <begin position="236"/>
        <end position="831"/>
    </location>
</feature>
<evidence type="ECO:0000256" key="4">
    <source>
        <dbReference type="SAM" id="MobiDB-lite"/>
    </source>
</evidence>
<feature type="compositionally biased region" description="Basic and acidic residues" evidence="4">
    <location>
        <begin position="960"/>
        <end position="981"/>
    </location>
</feature>
<dbReference type="InterPro" id="IPR003107">
    <property type="entry name" value="HAT"/>
</dbReference>
<comment type="function">
    <text evidence="3">Component of the cleavage factor IA (CFIA) complex, which is involved in the endonucleolytic cleavage during polyadenylation-dependent pre-mRNA 3'-end formation.</text>
</comment>
<reference evidence="6" key="1">
    <citation type="submission" date="2014-08" db="EMBL/GenBank/DDBJ databases">
        <authorList>
            <person name="Sharma Rahul"/>
            <person name="Thines Marco"/>
        </authorList>
    </citation>
    <scope>NUCLEOTIDE SEQUENCE</scope>
</reference>
<keyword evidence="3" id="KW-0963">Cytoplasm</keyword>
<feature type="region of interest" description="Disordered" evidence="4">
    <location>
        <begin position="851"/>
        <end position="876"/>
    </location>
</feature>
<name>A0A0F7SWP6_PHARH</name>
<dbReference type="PANTHER" id="PTHR19980:SF0">
    <property type="entry name" value="CLEAVAGE STIMULATION FACTOR SUBUNIT 3"/>
    <property type="match status" value="1"/>
</dbReference>
<dbReference type="GO" id="GO:0005634">
    <property type="term" value="C:nucleus"/>
    <property type="evidence" value="ECO:0007669"/>
    <property type="project" value="UniProtKB-SubCell"/>
</dbReference>
<feature type="region of interest" description="Disordered" evidence="4">
    <location>
        <begin position="96"/>
        <end position="115"/>
    </location>
</feature>
<dbReference type="SUPFAM" id="SSF48452">
    <property type="entry name" value="TPR-like"/>
    <property type="match status" value="2"/>
</dbReference>
<proteinExistence type="predicted"/>
<dbReference type="EMBL" id="LN483332">
    <property type="protein sequence ID" value="CED85090.1"/>
    <property type="molecule type" value="Genomic_DNA"/>
</dbReference>
<evidence type="ECO:0000313" key="6">
    <source>
        <dbReference type="EMBL" id="CED85090.1"/>
    </source>
</evidence>
<evidence type="ECO:0000259" key="5">
    <source>
        <dbReference type="Pfam" id="PF05843"/>
    </source>
</evidence>
<comment type="subcellular location">
    <subcellularLocation>
        <location evidence="3">Nucleus</location>
    </subcellularLocation>
    <subcellularLocation>
        <location evidence="3">Cytoplasm</location>
    </subcellularLocation>
    <text evidence="3">Nucleus and/or cytoplasm.</text>
</comment>
<dbReference type="InterPro" id="IPR008847">
    <property type="entry name" value="Suf"/>
</dbReference>
<dbReference type="InterPro" id="IPR045243">
    <property type="entry name" value="Rna14-like"/>
</dbReference>
<dbReference type="GO" id="GO:0180010">
    <property type="term" value="P:co-transcriptional mRNA 3'-end processing, cleavage and polyadenylation pathway"/>
    <property type="evidence" value="ECO:0007669"/>
    <property type="project" value="UniProtKB-UniRule"/>
</dbReference>
<feature type="compositionally biased region" description="Low complexity" evidence="4">
    <location>
        <begin position="162"/>
        <end position="187"/>
    </location>
</feature>
<evidence type="ECO:0000256" key="1">
    <source>
        <dbReference type="ARBA" id="ARBA00022737"/>
    </source>
</evidence>
<sequence>MEIHTEPSSSDSTSEAVNQPLSQPSSPKQADSQDPSALVAVEDPLLLPVSVPILVSESDKETNTSTAIQPEDSMTSTAKSDLDVSARANLDIQTDAVEPIATSVPPIETSPTKPTEHIELVAQSSSDQNREIDDLVSAPTELSKTETETTLPEIDKQVVSQPAEASLAAAPPAAVSSSVSTPSDTATLEVSTPVPESVIPTPSVATPTALASTGTGQASTPAPTTPKADQIPEETEESNPDALLALIARSTAENDLENARKWYEIFLKLYPTAAPQYLTYIELELSHDHTPEVEALFSRAFAKSSSSGPVFPLAYPPLWTSYLHYIRRRNPLPPVPSNVSTLPSDYLNARIIISKAYEYALSHIGTDPLSTPIWKEFIQFIREGETRSTWEEQAKVVELRRVFSKVIKIPVEDVEGIWREYDLFEGMVNKVTAKKFLAERSPAYMTARSTLKELRTKLPHSAFLFPAPLPQRPKWTEQDRVLIQSWKTYVEWEIGNPLELEAVDEVQARVGYAFRKAVGGEGRFYPELWYAASKYHQSVGRLEEGAGYLKLGIQANPTSCLLSFSYAELEESRKNMILVHSTFDSLITNLQTEIDKLHQSIADEVAFVLAAPDKPSASSTAGGGAGGGNDENKDLDQADIMRKKEEDRKAKEASVRMRRAKEVEDAEKGLGLVWIMYMRTVRRSEGIKYCRTVFAKARKSNSITWQVYEASALMEYHCSKDPSVATRIFELGLKVFGGKIEFVDRYLSFLITINDDQNARVLFEKSATKFTAEIVRPLWERWAKYEYLFGDLASAQRLDARFLEMFPKDSVTKHFARRHIYNDIDEIARVDLGFGIFPPVPPALTVQQPMQSASALGPSNSLSHPSLPIANQLGPHPPPVTTLGQGSVIPPRPLGPPGNLGGVLLPQGGQQRVLPSNVNGPMMAGQPPPQALSSLPLNAVPGVTGSISLPLPSSVGGRPRPTDESERMSMRNEPLSKRPRGDSPMNVPSPVHPSLTTSSPAVGPAVVQPIHVQPVQQGVPSVGRHVPPPQQQGGDNGWGRKPIGPQGGQTVPVKRGRSPEPAAPTGARAPVHHKEVSLHWFLGVLPPPTSFAGPQFRTDDLMGLLASDAITAIMPSGPPGNGPPHQRNMPPTEQGYRGRQRGW</sequence>
<dbReference type="GO" id="GO:0005737">
    <property type="term" value="C:cytoplasm"/>
    <property type="evidence" value="ECO:0007669"/>
    <property type="project" value="UniProtKB-SubCell"/>
</dbReference>
<evidence type="ECO:0000256" key="2">
    <source>
        <dbReference type="ARBA" id="ARBA00023242"/>
    </source>
</evidence>
<dbReference type="PANTHER" id="PTHR19980">
    <property type="entry name" value="RNA CLEAVAGE STIMULATION FACTOR"/>
    <property type="match status" value="1"/>
</dbReference>
<dbReference type="InterPro" id="IPR011990">
    <property type="entry name" value="TPR-like_helical_dom_sf"/>
</dbReference>
<dbReference type="AlphaFoldDB" id="A0A0F7SWP6"/>